<name>A0A7K3LVU3_9ACTN</name>
<comment type="similarity">
    <text evidence="1">Belongs to the UPF0337 (CsbD) family.</text>
</comment>
<protein>
    <submittedName>
        <fullName evidence="4">CsbD family protein</fullName>
    </submittedName>
</protein>
<evidence type="ECO:0000256" key="1">
    <source>
        <dbReference type="ARBA" id="ARBA00009129"/>
    </source>
</evidence>
<evidence type="ECO:0000313" key="5">
    <source>
        <dbReference type="Proteomes" id="UP000466307"/>
    </source>
</evidence>
<evidence type="ECO:0000256" key="2">
    <source>
        <dbReference type="SAM" id="MobiDB-lite"/>
    </source>
</evidence>
<reference evidence="4 5" key="1">
    <citation type="submission" date="2020-01" db="EMBL/GenBank/DDBJ databases">
        <title>Investigation of new actinobacteria for the biodesulphurisation of diesel fuel.</title>
        <authorList>
            <person name="Athi Narayanan S.M."/>
        </authorList>
    </citation>
    <scope>NUCLEOTIDE SEQUENCE [LARGE SCALE GENOMIC DNA]</scope>
    <source>
        <strain evidence="4 5">213E</strain>
    </source>
</reference>
<feature type="region of interest" description="Disordered" evidence="2">
    <location>
        <begin position="1"/>
        <end position="65"/>
    </location>
</feature>
<gene>
    <name evidence="4" type="ORF">GYA93_22025</name>
</gene>
<feature type="compositionally biased region" description="Basic and acidic residues" evidence="2">
    <location>
        <begin position="46"/>
        <end position="65"/>
    </location>
</feature>
<dbReference type="Pfam" id="PF05532">
    <property type="entry name" value="CsbD"/>
    <property type="match status" value="1"/>
</dbReference>
<dbReference type="EMBL" id="JAADZU010000106">
    <property type="protein sequence ID" value="NDK92216.1"/>
    <property type="molecule type" value="Genomic_DNA"/>
</dbReference>
<dbReference type="AlphaFoldDB" id="A0A7K3LVU3"/>
<dbReference type="SUPFAM" id="SSF69047">
    <property type="entry name" value="Hypothetical protein YjbJ"/>
    <property type="match status" value="1"/>
</dbReference>
<keyword evidence="5" id="KW-1185">Reference proteome</keyword>
<feature type="domain" description="CsbD-like" evidence="3">
    <location>
        <begin position="5"/>
        <end position="56"/>
    </location>
</feature>
<sequence length="65" mass="6789">MGLDDKISNKVEDAKGKAKEAGGELTGDEDLKNEGKADQVSSAVKKGVEDVKDAANKVKDKLTGD</sequence>
<comment type="caution">
    <text evidence="4">The sequence shown here is derived from an EMBL/GenBank/DDBJ whole genome shotgun (WGS) entry which is preliminary data.</text>
</comment>
<dbReference type="Proteomes" id="UP000466307">
    <property type="component" value="Unassembled WGS sequence"/>
</dbReference>
<accession>A0A7K3LVU3</accession>
<dbReference type="Gene3D" id="1.10.1470.10">
    <property type="entry name" value="YjbJ"/>
    <property type="match status" value="1"/>
</dbReference>
<dbReference type="InterPro" id="IPR036629">
    <property type="entry name" value="YjbJ_sf"/>
</dbReference>
<evidence type="ECO:0000313" key="4">
    <source>
        <dbReference type="EMBL" id="NDK92216.1"/>
    </source>
</evidence>
<dbReference type="InterPro" id="IPR008462">
    <property type="entry name" value="CsbD"/>
</dbReference>
<dbReference type="RefSeq" id="WP_020793008.1">
    <property type="nucleotide sequence ID" value="NZ_JAADZU010000106.1"/>
</dbReference>
<feature type="compositionally biased region" description="Basic and acidic residues" evidence="2">
    <location>
        <begin position="1"/>
        <end position="22"/>
    </location>
</feature>
<proteinExistence type="inferred from homology"/>
<organism evidence="4 5">
    <name type="scientific">Gordonia desulfuricans</name>
    <dbReference type="NCBI Taxonomy" id="89051"/>
    <lineage>
        <taxon>Bacteria</taxon>
        <taxon>Bacillati</taxon>
        <taxon>Actinomycetota</taxon>
        <taxon>Actinomycetes</taxon>
        <taxon>Mycobacteriales</taxon>
        <taxon>Gordoniaceae</taxon>
        <taxon>Gordonia</taxon>
    </lineage>
</organism>
<evidence type="ECO:0000259" key="3">
    <source>
        <dbReference type="Pfam" id="PF05532"/>
    </source>
</evidence>